<accession>A0A939LNN0</accession>
<comment type="caution">
    <text evidence="3">The sequence shown here is derived from an EMBL/GenBank/DDBJ whole genome shotgun (WGS) entry which is preliminary data.</text>
</comment>
<gene>
    <name evidence="3" type="ORF">J4G33_03305</name>
</gene>
<dbReference type="RefSeq" id="WP_208054440.1">
    <property type="nucleotide sequence ID" value="NZ_JAGEMK010000001.1"/>
</dbReference>
<dbReference type="InterPro" id="IPR000182">
    <property type="entry name" value="GNAT_dom"/>
</dbReference>
<dbReference type="Gene3D" id="3.40.630.30">
    <property type="match status" value="1"/>
</dbReference>
<dbReference type="InterPro" id="IPR016181">
    <property type="entry name" value="Acyl_CoA_acyltransferase"/>
</dbReference>
<dbReference type="AlphaFoldDB" id="A0A939LNN0"/>
<feature type="domain" description="N-acetyltransferase" evidence="2">
    <location>
        <begin position="3"/>
        <end position="164"/>
    </location>
</feature>
<keyword evidence="1" id="KW-0808">Transferase</keyword>
<dbReference type="Proteomes" id="UP000664209">
    <property type="component" value="Unassembled WGS sequence"/>
</dbReference>
<dbReference type="PROSITE" id="PS51186">
    <property type="entry name" value="GNAT"/>
    <property type="match status" value="1"/>
</dbReference>
<dbReference type="PANTHER" id="PTHR13947:SF37">
    <property type="entry name" value="LD18367P"/>
    <property type="match status" value="1"/>
</dbReference>
<evidence type="ECO:0000313" key="3">
    <source>
        <dbReference type="EMBL" id="MBO1750823.1"/>
    </source>
</evidence>
<dbReference type="PANTHER" id="PTHR13947">
    <property type="entry name" value="GNAT FAMILY N-ACETYLTRANSFERASE"/>
    <property type="match status" value="1"/>
</dbReference>
<sequence>MTLVIRSATPEDLTQVGELTAHAYLADDLLSPEDGYLDELRDAVGRAGVGTVLVAVDDGQEGGRQVVGTVTLAQAGSPLAEIAVPGEVELRMLAVAPDARGRGVGEALLRAALAHGTEAGAQRVVLSTLVEMRAAQRMYQRLGLRRVPARDWSVEGYSMVAYTIDL</sequence>
<organism evidence="3 4">
    <name type="scientific">Actinotalea soli</name>
    <dbReference type="NCBI Taxonomy" id="2819234"/>
    <lineage>
        <taxon>Bacteria</taxon>
        <taxon>Bacillati</taxon>
        <taxon>Actinomycetota</taxon>
        <taxon>Actinomycetes</taxon>
        <taxon>Micrococcales</taxon>
        <taxon>Cellulomonadaceae</taxon>
        <taxon>Actinotalea</taxon>
    </lineage>
</organism>
<dbReference type="EMBL" id="JAGEMK010000001">
    <property type="protein sequence ID" value="MBO1750823.1"/>
    <property type="molecule type" value="Genomic_DNA"/>
</dbReference>
<dbReference type="InterPro" id="IPR050769">
    <property type="entry name" value="NAT_camello-type"/>
</dbReference>
<dbReference type="GO" id="GO:0008080">
    <property type="term" value="F:N-acetyltransferase activity"/>
    <property type="evidence" value="ECO:0007669"/>
    <property type="project" value="InterPro"/>
</dbReference>
<keyword evidence="4" id="KW-1185">Reference proteome</keyword>
<reference evidence="3" key="1">
    <citation type="submission" date="2021-03" db="EMBL/GenBank/DDBJ databases">
        <title>Actinotalea soli sp. nov., isolated from soil.</title>
        <authorList>
            <person name="Ping W."/>
            <person name="Zhang J."/>
        </authorList>
    </citation>
    <scope>NUCLEOTIDE SEQUENCE</scope>
    <source>
        <strain evidence="3">BY-33</strain>
    </source>
</reference>
<dbReference type="Pfam" id="PF00583">
    <property type="entry name" value="Acetyltransf_1"/>
    <property type="match status" value="1"/>
</dbReference>
<proteinExistence type="predicted"/>
<name>A0A939LNN0_9CELL</name>
<evidence type="ECO:0000313" key="4">
    <source>
        <dbReference type="Proteomes" id="UP000664209"/>
    </source>
</evidence>
<dbReference type="SUPFAM" id="SSF55729">
    <property type="entry name" value="Acyl-CoA N-acyltransferases (Nat)"/>
    <property type="match status" value="1"/>
</dbReference>
<protein>
    <submittedName>
        <fullName evidence="3">GNAT family N-acetyltransferase</fullName>
    </submittedName>
</protein>
<dbReference type="CDD" id="cd04301">
    <property type="entry name" value="NAT_SF"/>
    <property type="match status" value="1"/>
</dbReference>
<evidence type="ECO:0000256" key="1">
    <source>
        <dbReference type="ARBA" id="ARBA00022679"/>
    </source>
</evidence>
<evidence type="ECO:0000259" key="2">
    <source>
        <dbReference type="PROSITE" id="PS51186"/>
    </source>
</evidence>